<name>A0A370CED4_ASPNG</name>
<reference evidence="1 2" key="1">
    <citation type="submission" date="2018-07" db="EMBL/GenBank/DDBJ databases">
        <title>Section-level genome sequencing of Aspergillus section Nigri to investigate inter- and intra-species variation.</title>
        <authorList>
            <consortium name="DOE Joint Genome Institute"/>
            <person name="Vesth T.C."/>
            <person name="Nybo J.L."/>
            <person name="Theobald S."/>
            <person name="Frisvad J.C."/>
            <person name="Larsen T.O."/>
            <person name="Nielsen K.F."/>
            <person name="Hoof J.B."/>
            <person name="Brandl J."/>
            <person name="Salamov A."/>
            <person name="Riley R."/>
            <person name="Gladden J.M."/>
            <person name="Phatale P."/>
            <person name="Nielsen M.T."/>
            <person name="Lyhne E.K."/>
            <person name="Kogle M.E."/>
            <person name="Strasser K."/>
            <person name="McDonnell E."/>
            <person name="Barry K."/>
            <person name="Clum A."/>
            <person name="Chen C."/>
            <person name="Nolan M."/>
            <person name="Sandor L."/>
            <person name="Kuo A."/>
            <person name="Lipzen A."/>
            <person name="Hainaut M."/>
            <person name="Drula E."/>
            <person name="Tsang A."/>
            <person name="Magnuson J.K."/>
            <person name="Henrissat B."/>
            <person name="Wiebenga A."/>
            <person name="Simmons B.A."/>
            <person name="Makela M.R."/>
            <person name="De vries R.P."/>
            <person name="Grigoriev I.V."/>
            <person name="Mortensen U.H."/>
            <person name="Baker S.E."/>
            <person name="Andersen M.R."/>
        </authorList>
    </citation>
    <scope>NUCLEOTIDE SEQUENCE [LARGE SCALE GENOMIC DNA]</scope>
    <source>
        <strain evidence="1 2">ATCC 13496</strain>
    </source>
</reference>
<dbReference type="AlphaFoldDB" id="A0A370CED4"/>
<sequence>MRRLPLIVQSQVPACHPGVIQLQTRNLLVSFNIHSIVLYTPYAIESTKIICFSPVYSYSPL</sequence>
<organism evidence="1 2">
    <name type="scientific">Aspergillus niger ATCC 13496</name>
    <dbReference type="NCBI Taxonomy" id="1353008"/>
    <lineage>
        <taxon>Eukaryota</taxon>
        <taxon>Fungi</taxon>
        <taxon>Dikarya</taxon>
        <taxon>Ascomycota</taxon>
        <taxon>Pezizomycotina</taxon>
        <taxon>Eurotiomycetes</taxon>
        <taxon>Eurotiomycetidae</taxon>
        <taxon>Eurotiales</taxon>
        <taxon>Aspergillaceae</taxon>
        <taxon>Aspergillus</taxon>
        <taxon>Aspergillus subgen. Circumdati</taxon>
    </lineage>
</organism>
<protein>
    <submittedName>
        <fullName evidence="1">Uncharacterized protein</fullName>
    </submittedName>
</protein>
<evidence type="ECO:0000313" key="2">
    <source>
        <dbReference type="Proteomes" id="UP000253845"/>
    </source>
</evidence>
<dbReference type="EMBL" id="KZ851901">
    <property type="protein sequence ID" value="RDH24550.1"/>
    <property type="molecule type" value="Genomic_DNA"/>
</dbReference>
<evidence type="ECO:0000313" key="1">
    <source>
        <dbReference type="EMBL" id="RDH24550.1"/>
    </source>
</evidence>
<dbReference type="VEuPathDB" id="FungiDB:M747DRAFT_87560"/>
<proteinExistence type="predicted"/>
<accession>A0A370CED4</accession>
<dbReference type="Proteomes" id="UP000253845">
    <property type="component" value="Unassembled WGS sequence"/>
</dbReference>
<gene>
    <name evidence="1" type="ORF">M747DRAFT_87560</name>
</gene>